<gene>
    <name evidence="3" type="ORF">ACHAWO_010156</name>
</gene>
<evidence type="ECO:0000313" key="3">
    <source>
        <dbReference type="EMBL" id="KAL3795864.1"/>
    </source>
</evidence>
<evidence type="ECO:0000313" key="4">
    <source>
        <dbReference type="Proteomes" id="UP001530400"/>
    </source>
</evidence>
<feature type="transmembrane region" description="Helical" evidence="2">
    <location>
        <begin position="37"/>
        <end position="58"/>
    </location>
</feature>
<keyword evidence="2" id="KW-0812">Transmembrane</keyword>
<sequence>MDYSDMRTATLRSVFASAYIANIIVAILFMFEHGFVYFNFICTVLAIILSCIMLSITLQQPESLMVYFEVQGHTIVFTFLTRTICDLTLCVILLGMGLAGKIMCIITLMFLGAARGLAQRRPDIFRELFRPHESDPEFGEDENGGSYEEAGENPKSGRK</sequence>
<feature type="transmembrane region" description="Helical" evidence="2">
    <location>
        <begin position="12"/>
        <end position="31"/>
    </location>
</feature>
<protein>
    <submittedName>
        <fullName evidence="3">Uncharacterized protein</fullName>
    </submittedName>
</protein>
<feature type="region of interest" description="Disordered" evidence="1">
    <location>
        <begin position="130"/>
        <end position="159"/>
    </location>
</feature>
<comment type="caution">
    <text evidence="3">The sequence shown here is derived from an EMBL/GenBank/DDBJ whole genome shotgun (WGS) entry which is preliminary data.</text>
</comment>
<dbReference type="Proteomes" id="UP001530400">
    <property type="component" value="Unassembled WGS sequence"/>
</dbReference>
<proteinExistence type="predicted"/>
<keyword evidence="2" id="KW-0472">Membrane</keyword>
<dbReference type="AlphaFoldDB" id="A0ABD3Q5N0"/>
<evidence type="ECO:0000256" key="1">
    <source>
        <dbReference type="SAM" id="MobiDB-lite"/>
    </source>
</evidence>
<accession>A0ABD3Q5N0</accession>
<organism evidence="3 4">
    <name type="scientific">Cyclotella atomus</name>
    <dbReference type="NCBI Taxonomy" id="382360"/>
    <lineage>
        <taxon>Eukaryota</taxon>
        <taxon>Sar</taxon>
        <taxon>Stramenopiles</taxon>
        <taxon>Ochrophyta</taxon>
        <taxon>Bacillariophyta</taxon>
        <taxon>Coscinodiscophyceae</taxon>
        <taxon>Thalassiosirophycidae</taxon>
        <taxon>Stephanodiscales</taxon>
        <taxon>Stephanodiscaceae</taxon>
        <taxon>Cyclotella</taxon>
    </lineage>
</organism>
<reference evidence="3 4" key="1">
    <citation type="submission" date="2024-10" db="EMBL/GenBank/DDBJ databases">
        <title>Updated reference genomes for cyclostephanoid diatoms.</title>
        <authorList>
            <person name="Roberts W.R."/>
            <person name="Alverson A.J."/>
        </authorList>
    </citation>
    <scope>NUCLEOTIDE SEQUENCE [LARGE SCALE GENOMIC DNA]</scope>
    <source>
        <strain evidence="3 4">AJA010-31</strain>
    </source>
</reference>
<keyword evidence="2" id="KW-1133">Transmembrane helix</keyword>
<dbReference type="EMBL" id="JALLPJ020000309">
    <property type="protein sequence ID" value="KAL3795864.1"/>
    <property type="molecule type" value="Genomic_DNA"/>
</dbReference>
<keyword evidence="4" id="KW-1185">Reference proteome</keyword>
<evidence type="ECO:0000256" key="2">
    <source>
        <dbReference type="SAM" id="Phobius"/>
    </source>
</evidence>
<name>A0ABD3Q5N0_9STRA</name>
<feature type="transmembrane region" description="Helical" evidence="2">
    <location>
        <begin position="100"/>
        <end position="118"/>
    </location>
</feature>